<organism evidence="2 3">
    <name type="scientific">Candidatus Scatomorpha merdipullorum</name>
    <dbReference type="NCBI Taxonomy" id="2840927"/>
    <lineage>
        <taxon>Bacteria</taxon>
        <taxon>Bacillati</taxon>
        <taxon>Bacillota</taxon>
        <taxon>Clostridia</taxon>
        <taxon>Eubacteriales</taxon>
        <taxon>Candidatus Scatomorpha</taxon>
    </lineage>
</organism>
<dbReference type="Proteomes" id="UP000824001">
    <property type="component" value="Unassembled WGS sequence"/>
</dbReference>
<evidence type="ECO:0000313" key="3">
    <source>
        <dbReference type="Proteomes" id="UP000824001"/>
    </source>
</evidence>
<keyword evidence="1" id="KW-1133">Transmembrane helix</keyword>
<proteinExistence type="predicted"/>
<reference evidence="2" key="1">
    <citation type="submission" date="2020-10" db="EMBL/GenBank/DDBJ databases">
        <authorList>
            <person name="Gilroy R."/>
        </authorList>
    </citation>
    <scope>NUCLEOTIDE SEQUENCE</scope>
    <source>
        <strain evidence="2">ChiHjej10B9-9673</strain>
    </source>
</reference>
<reference evidence="2" key="2">
    <citation type="journal article" date="2021" name="PeerJ">
        <title>Extensive microbial diversity within the chicken gut microbiome revealed by metagenomics and culture.</title>
        <authorList>
            <person name="Gilroy R."/>
            <person name="Ravi A."/>
            <person name="Getino M."/>
            <person name="Pursley I."/>
            <person name="Horton D.L."/>
            <person name="Alikhan N.F."/>
            <person name="Baker D."/>
            <person name="Gharbi K."/>
            <person name="Hall N."/>
            <person name="Watson M."/>
            <person name="Adriaenssens E.M."/>
            <person name="Foster-Nyarko E."/>
            <person name="Jarju S."/>
            <person name="Secka A."/>
            <person name="Antonio M."/>
            <person name="Oren A."/>
            <person name="Chaudhuri R.R."/>
            <person name="La Ragione R."/>
            <person name="Hildebrand F."/>
            <person name="Pallen M.J."/>
        </authorList>
    </citation>
    <scope>NUCLEOTIDE SEQUENCE</scope>
    <source>
        <strain evidence="2">ChiHjej10B9-9673</strain>
    </source>
</reference>
<name>A0A9D1FEK2_9FIRM</name>
<gene>
    <name evidence="2" type="ORF">IAC18_08620</name>
</gene>
<dbReference type="EMBL" id="DVJK01000245">
    <property type="protein sequence ID" value="HIS67617.1"/>
    <property type="molecule type" value="Genomic_DNA"/>
</dbReference>
<evidence type="ECO:0000256" key="1">
    <source>
        <dbReference type="SAM" id="Phobius"/>
    </source>
</evidence>
<dbReference type="AlphaFoldDB" id="A0A9D1FEK2"/>
<comment type="caution">
    <text evidence="2">The sequence shown here is derived from an EMBL/GenBank/DDBJ whole genome shotgun (WGS) entry which is preliminary data.</text>
</comment>
<evidence type="ECO:0000313" key="2">
    <source>
        <dbReference type="EMBL" id="HIS67617.1"/>
    </source>
</evidence>
<accession>A0A9D1FEK2</accession>
<keyword evidence="1" id="KW-0472">Membrane</keyword>
<sequence length="68" mass="7325">MKRRLSVIFAVLGVLLFGAMCAVTAYNYAALERCVMCSAPASTAFLLAIPFALGIIVCAVLAFVLRRR</sequence>
<protein>
    <submittedName>
        <fullName evidence="2">Uncharacterized protein</fullName>
    </submittedName>
</protein>
<feature type="transmembrane region" description="Helical" evidence="1">
    <location>
        <begin position="45"/>
        <end position="65"/>
    </location>
</feature>
<keyword evidence="1" id="KW-0812">Transmembrane</keyword>